<evidence type="ECO:0000256" key="1">
    <source>
        <dbReference type="SAM" id="MobiDB-lite"/>
    </source>
</evidence>
<proteinExistence type="predicted"/>
<feature type="compositionally biased region" description="Basic and acidic residues" evidence="1">
    <location>
        <begin position="57"/>
        <end position="72"/>
    </location>
</feature>
<feature type="compositionally biased region" description="Polar residues" evidence="1">
    <location>
        <begin position="38"/>
        <end position="55"/>
    </location>
</feature>
<gene>
    <name evidence="2" type="ORF">JZ751_025984</name>
</gene>
<protein>
    <submittedName>
        <fullName evidence="2">Uncharacterized protein</fullName>
    </submittedName>
</protein>
<evidence type="ECO:0000313" key="2">
    <source>
        <dbReference type="EMBL" id="KAG9338313.1"/>
    </source>
</evidence>
<feature type="region of interest" description="Disordered" evidence="1">
    <location>
        <begin position="1"/>
        <end position="72"/>
    </location>
</feature>
<name>A0A8T2NCX9_9TELE</name>
<keyword evidence="3" id="KW-1185">Reference proteome</keyword>
<dbReference type="Proteomes" id="UP000824540">
    <property type="component" value="Unassembled WGS sequence"/>
</dbReference>
<organism evidence="2 3">
    <name type="scientific">Albula glossodonta</name>
    <name type="common">roundjaw bonefish</name>
    <dbReference type="NCBI Taxonomy" id="121402"/>
    <lineage>
        <taxon>Eukaryota</taxon>
        <taxon>Metazoa</taxon>
        <taxon>Chordata</taxon>
        <taxon>Craniata</taxon>
        <taxon>Vertebrata</taxon>
        <taxon>Euteleostomi</taxon>
        <taxon>Actinopterygii</taxon>
        <taxon>Neopterygii</taxon>
        <taxon>Teleostei</taxon>
        <taxon>Albuliformes</taxon>
        <taxon>Albulidae</taxon>
        <taxon>Albula</taxon>
    </lineage>
</organism>
<dbReference type="AlphaFoldDB" id="A0A8T2NCX9"/>
<comment type="caution">
    <text evidence="2">The sequence shown here is derived from an EMBL/GenBank/DDBJ whole genome shotgun (WGS) entry which is preliminary data.</text>
</comment>
<evidence type="ECO:0000313" key="3">
    <source>
        <dbReference type="Proteomes" id="UP000824540"/>
    </source>
</evidence>
<reference evidence="2" key="1">
    <citation type="thesis" date="2021" institute="BYU ScholarsArchive" country="Provo, UT, USA">
        <title>Applications of and Algorithms for Genome Assembly and Genomic Analyses with an Emphasis on Marine Teleosts.</title>
        <authorList>
            <person name="Pickett B.D."/>
        </authorList>
    </citation>
    <scope>NUCLEOTIDE SEQUENCE</scope>
    <source>
        <strain evidence="2">HI-2016</strain>
    </source>
</reference>
<dbReference type="EMBL" id="JAFBMS010000069">
    <property type="protein sequence ID" value="KAG9338313.1"/>
    <property type="molecule type" value="Genomic_DNA"/>
</dbReference>
<sequence>MSWAKRDSSTLTAGSRAVERAEVRPPLTSRESWRPSLCGTQLLQSEAHNGQTCPHGSNDDRNRPVTEQRTDPRTVGIPNLVECELVVHRVLDDQDVGLFQHTPCGHPVPVQQLSGIRYTPICLFTSLNSYYPPTIPTPTPCPPTPTYHDLLTQLGQSCTTTLTSPNMRAWYSMKAGFRGWRVTAVELSRPPSAPSKVSLAPATTLRPR</sequence>
<accession>A0A8T2NCX9</accession>